<dbReference type="InterPro" id="IPR029058">
    <property type="entry name" value="AB_hydrolase_fold"/>
</dbReference>
<keyword evidence="3 5" id="KW-0063">Aspartyl esterase</keyword>
<dbReference type="InterPro" id="IPR012334">
    <property type="entry name" value="Pectin_lyas_fold"/>
</dbReference>
<reference evidence="8 9" key="1">
    <citation type="submission" date="2016-08" db="EMBL/GenBank/DDBJ databases">
        <authorList>
            <person name="Seilhamer J.J."/>
        </authorList>
    </citation>
    <scope>NUCLEOTIDE SEQUENCE [LARGE SCALE GENOMIC DNA]</scope>
    <source>
        <strain evidence="8">M3/6</strain>
    </source>
</reference>
<evidence type="ECO:0000256" key="2">
    <source>
        <dbReference type="ARBA" id="ARBA00022801"/>
    </source>
</evidence>
<dbReference type="UniPathway" id="UPA00545">
    <property type="reaction ID" value="UER00823"/>
</dbReference>
<feature type="domain" description="BD-FAE-like" evidence="7">
    <location>
        <begin position="84"/>
        <end position="261"/>
    </location>
</feature>
<evidence type="ECO:0000313" key="9">
    <source>
        <dbReference type="Proteomes" id="UP000187464"/>
    </source>
</evidence>
<evidence type="ECO:0000256" key="4">
    <source>
        <dbReference type="PROSITE-ProRule" id="PRU10040"/>
    </source>
</evidence>
<dbReference type="Gene3D" id="2.160.20.10">
    <property type="entry name" value="Single-stranded right-handed beta-helix, Pectin lyase-like"/>
    <property type="match status" value="1"/>
</dbReference>
<dbReference type="GO" id="GO:0030599">
    <property type="term" value="F:pectinesterase activity"/>
    <property type="evidence" value="ECO:0007669"/>
    <property type="project" value="UniProtKB-UniRule"/>
</dbReference>
<evidence type="ECO:0000313" key="8">
    <source>
        <dbReference type="EMBL" id="SCD22211.1"/>
    </source>
</evidence>
<keyword evidence="9" id="KW-1185">Reference proteome</keyword>
<proteinExistence type="inferred from homology"/>
<feature type="domain" description="Pectinesterase catalytic" evidence="6">
    <location>
        <begin position="331"/>
        <end position="616"/>
    </location>
</feature>
<dbReference type="InterPro" id="IPR000070">
    <property type="entry name" value="Pectinesterase_cat"/>
</dbReference>
<protein>
    <recommendedName>
        <fullName evidence="5">Pectinesterase</fullName>
        <ecNumber evidence="5">3.1.1.11</ecNumber>
    </recommendedName>
</protein>
<evidence type="ECO:0000259" key="7">
    <source>
        <dbReference type="Pfam" id="PF20434"/>
    </source>
</evidence>
<evidence type="ECO:0000256" key="5">
    <source>
        <dbReference type="RuleBase" id="RU000589"/>
    </source>
</evidence>
<dbReference type="InterPro" id="IPR011050">
    <property type="entry name" value="Pectin_lyase_fold/virulence"/>
</dbReference>
<dbReference type="FunFam" id="2.160.20.10:FF:000052">
    <property type="entry name" value="Pectinesterase"/>
    <property type="match status" value="1"/>
</dbReference>
<comment type="catalytic activity">
    <reaction evidence="5">
        <text>[(1-&gt;4)-alpha-D-galacturonosyl methyl ester](n) + n H2O = [(1-&gt;4)-alpha-D-galacturonosyl](n) + n methanol + n H(+)</text>
        <dbReference type="Rhea" id="RHEA:22380"/>
        <dbReference type="Rhea" id="RHEA-COMP:14570"/>
        <dbReference type="Rhea" id="RHEA-COMP:14573"/>
        <dbReference type="ChEBI" id="CHEBI:15377"/>
        <dbReference type="ChEBI" id="CHEBI:15378"/>
        <dbReference type="ChEBI" id="CHEBI:17790"/>
        <dbReference type="ChEBI" id="CHEBI:140522"/>
        <dbReference type="ChEBI" id="CHEBI:140523"/>
        <dbReference type="EC" id="3.1.1.11"/>
    </reaction>
</comment>
<comment type="pathway">
    <text evidence="5">Glycan metabolism; pectin degradation; 2-dehydro-3-deoxy-D-gluconate from pectin: step 1/5.</text>
</comment>
<dbReference type="Pfam" id="PF01095">
    <property type="entry name" value="Pectinesterase"/>
    <property type="match status" value="1"/>
</dbReference>
<dbReference type="InterPro" id="IPR049492">
    <property type="entry name" value="BD-FAE-like_dom"/>
</dbReference>
<evidence type="ECO:0000256" key="1">
    <source>
        <dbReference type="ARBA" id="ARBA00008891"/>
    </source>
</evidence>
<accession>A0A1R3T3C1</accession>
<dbReference type="KEGG" id="psac:PSM36_3427"/>
<dbReference type="STRING" id="1642647.PSM36_3427"/>
<feature type="active site" evidence="4">
    <location>
        <position position="487"/>
    </location>
</feature>
<dbReference type="InterPro" id="IPR033131">
    <property type="entry name" value="Pectinesterase_Asp_AS"/>
</dbReference>
<gene>
    <name evidence="8" type="ORF">PSM36_3427</name>
</gene>
<dbReference type="GO" id="GO:0042545">
    <property type="term" value="P:cell wall modification"/>
    <property type="evidence" value="ECO:0007669"/>
    <property type="project" value="UniProtKB-UniRule"/>
</dbReference>
<comment type="similarity">
    <text evidence="1">Belongs to the pectinesterase family.</text>
</comment>
<sequence>MKIIRILFFVVFSTLPLTAQTVVINGLPRDTGYTLQSSYQKEVKRFPFIRIAEAKSTHEMVVYPDIIYKTIRDTKYGDRELRLSVYRPADEHNYPVVLMIHGGGWNSGSPDMQEALAIHLSQKGFATVTVEYRLSPEQLYPAAVDDLNDAVSWISRNAEEYGFDAGKIAVSGCSAGGQLAALIGTKNRDNLIKAIINIDGISTFIEKETVVRAEKVKSEGNKVPADALWLNGTYSEKPEAWKDASALYWVGSHSAPVCFINSSIPRFHNGRDEHIRRLDSLGIYSEKHTFEDTPHTFWLFHPWHLSTVNLMANFLWKLFDEPAVIYRSDYDIVVARDGTGDFRTVQEAVNAVPDFRKRPTRIFIRNGIYREKIIIPDTKQDLTLVGENRYRTILSYNNYASKKSPFGDEIGTSGSASVYVCPDLFRAENITFENAAGPVGQAVAIIVRSDRARFHNCRFLGFQDTLYTHKAFSRQYYSNCYIEGTVDFIFGASTAWFEECEIVCKGNGYVTAASTPQNAPFGYVFHKCRVTGEQANSFYLGRPWRPYAHVAFIECELGNVIKPEGWNNWNNEENESTARFVEYGNRGEGAPTGARVKWSHQLTDTKTQNYSKEKVLGSDFWE</sequence>
<dbReference type="SUPFAM" id="SSF53474">
    <property type="entry name" value="alpha/beta-Hydrolases"/>
    <property type="match status" value="1"/>
</dbReference>
<name>A0A1R3T3C1_9BACT</name>
<dbReference type="GO" id="GO:0045490">
    <property type="term" value="P:pectin catabolic process"/>
    <property type="evidence" value="ECO:0007669"/>
    <property type="project" value="UniProtKB-UniRule"/>
</dbReference>
<dbReference type="Proteomes" id="UP000187464">
    <property type="component" value="Chromosome I"/>
</dbReference>
<dbReference type="EMBL" id="LT605205">
    <property type="protein sequence ID" value="SCD22211.1"/>
    <property type="molecule type" value="Genomic_DNA"/>
</dbReference>
<evidence type="ECO:0000256" key="3">
    <source>
        <dbReference type="ARBA" id="ARBA00023085"/>
    </source>
</evidence>
<dbReference type="PANTHER" id="PTHR31321:SF57">
    <property type="entry name" value="PECTINESTERASE 53-RELATED"/>
    <property type="match status" value="1"/>
</dbReference>
<dbReference type="GO" id="GO:0009279">
    <property type="term" value="C:cell outer membrane"/>
    <property type="evidence" value="ECO:0007669"/>
    <property type="project" value="TreeGrafter"/>
</dbReference>
<dbReference type="AlphaFoldDB" id="A0A1R3T3C1"/>
<dbReference type="PANTHER" id="PTHR31321">
    <property type="entry name" value="ACYL-COA THIOESTER HYDROLASE YBHC-RELATED"/>
    <property type="match status" value="1"/>
</dbReference>
<dbReference type="PROSITE" id="PS00503">
    <property type="entry name" value="PECTINESTERASE_2"/>
    <property type="match status" value="1"/>
</dbReference>
<evidence type="ECO:0000259" key="6">
    <source>
        <dbReference type="Pfam" id="PF01095"/>
    </source>
</evidence>
<keyword evidence="2 5" id="KW-0378">Hydrolase</keyword>
<feature type="chain" id="PRO_5011828532" description="Pectinesterase" evidence="5">
    <location>
        <begin position="20"/>
        <end position="622"/>
    </location>
</feature>
<keyword evidence="5" id="KW-0732">Signal</keyword>
<dbReference type="Pfam" id="PF20434">
    <property type="entry name" value="BD-FAE"/>
    <property type="match status" value="1"/>
</dbReference>
<dbReference type="SUPFAM" id="SSF51126">
    <property type="entry name" value="Pectin lyase-like"/>
    <property type="match status" value="1"/>
</dbReference>
<dbReference type="Gene3D" id="3.40.50.1820">
    <property type="entry name" value="alpha/beta hydrolase"/>
    <property type="match status" value="1"/>
</dbReference>
<organism evidence="8 9">
    <name type="scientific">Proteiniphilum saccharofermentans</name>
    <dbReference type="NCBI Taxonomy" id="1642647"/>
    <lineage>
        <taxon>Bacteria</taxon>
        <taxon>Pseudomonadati</taxon>
        <taxon>Bacteroidota</taxon>
        <taxon>Bacteroidia</taxon>
        <taxon>Bacteroidales</taxon>
        <taxon>Dysgonomonadaceae</taxon>
        <taxon>Proteiniphilum</taxon>
    </lineage>
</organism>
<feature type="signal peptide" evidence="5">
    <location>
        <begin position="1"/>
        <end position="19"/>
    </location>
</feature>
<dbReference type="EC" id="3.1.1.11" evidence="5"/>
<dbReference type="RefSeq" id="WP_154671054.1">
    <property type="nucleotide sequence ID" value="NZ_LT605205.1"/>
</dbReference>